<comment type="caution">
    <text evidence="1">The sequence shown here is derived from an EMBL/GenBank/DDBJ whole genome shotgun (WGS) entry which is preliminary data.</text>
</comment>
<organism evidence="1 2">
    <name type="scientific">Trifolium medium</name>
    <dbReference type="NCBI Taxonomy" id="97028"/>
    <lineage>
        <taxon>Eukaryota</taxon>
        <taxon>Viridiplantae</taxon>
        <taxon>Streptophyta</taxon>
        <taxon>Embryophyta</taxon>
        <taxon>Tracheophyta</taxon>
        <taxon>Spermatophyta</taxon>
        <taxon>Magnoliopsida</taxon>
        <taxon>eudicotyledons</taxon>
        <taxon>Gunneridae</taxon>
        <taxon>Pentapetalae</taxon>
        <taxon>rosids</taxon>
        <taxon>fabids</taxon>
        <taxon>Fabales</taxon>
        <taxon>Fabaceae</taxon>
        <taxon>Papilionoideae</taxon>
        <taxon>50 kb inversion clade</taxon>
        <taxon>NPAAA clade</taxon>
        <taxon>Hologalegina</taxon>
        <taxon>IRL clade</taxon>
        <taxon>Trifolieae</taxon>
        <taxon>Trifolium</taxon>
    </lineage>
</organism>
<evidence type="ECO:0000313" key="2">
    <source>
        <dbReference type="Proteomes" id="UP000265520"/>
    </source>
</evidence>
<accession>A0A392UDD3</accession>
<name>A0A392UDD3_9FABA</name>
<reference evidence="1 2" key="1">
    <citation type="journal article" date="2018" name="Front. Plant Sci.">
        <title>Red Clover (Trifolium pratense) and Zigzag Clover (T. medium) - A Picture of Genomic Similarities and Differences.</title>
        <authorList>
            <person name="Dluhosova J."/>
            <person name="Istvanek J."/>
            <person name="Nedelnik J."/>
            <person name="Repkova J."/>
        </authorList>
    </citation>
    <scope>NUCLEOTIDE SEQUENCE [LARGE SCALE GENOMIC DNA]</scope>
    <source>
        <strain evidence="2">cv. 10/8</strain>
        <tissue evidence="1">Leaf</tissue>
    </source>
</reference>
<protein>
    <submittedName>
        <fullName evidence="1">Uncharacterized protein</fullName>
    </submittedName>
</protein>
<evidence type="ECO:0000313" key="1">
    <source>
        <dbReference type="EMBL" id="MCI70426.1"/>
    </source>
</evidence>
<keyword evidence="2" id="KW-1185">Reference proteome</keyword>
<dbReference type="AlphaFoldDB" id="A0A392UDD3"/>
<feature type="non-terminal residue" evidence="1">
    <location>
        <position position="1"/>
    </location>
</feature>
<dbReference type="Proteomes" id="UP000265520">
    <property type="component" value="Unassembled WGS sequence"/>
</dbReference>
<proteinExistence type="predicted"/>
<dbReference type="EMBL" id="LXQA010775723">
    <property type="protein sequence ID" value="MCI70426.1"/>
    <property type="molecule type" value="Genomic_DNA"/>
</dbReference>
<sequence length="62" mass="6801">VKLVKLPKIPMVVGDKIFKMAEGIPSVEEVKVHLVGLQMVVECKRENQTGKLVSLAMVVVSK</sequence>